<dbReference type="Proteomes" id="UP001457282">
    <property type="component" value="Unassembled WGS sequence"/>
</dbReference>
<reference evidence="3 4" key="1">
    <citation type="journal article" date="2023" name="G3 (Bethesda)">
        <title>A chromosome-length genome assembly and annotation of blackberry (Rubus argutus, cv. 'Hillquist').</title>
        <authorList>
            <person name="Bruna T."/>
            <person name="Aryal R."/>
            <person name="Dudchenko O."/>
            <person name="Sargent D.J."/>
            <person name="Mead D."/>
            <person name="Buti M."/>
            <person name="Cavallini A."/>
            <person name="Hytonen T."/>
            <person name="Andres J."/>
            <person name="Pham M."/>
            <person name="Weisz D."/>
            <person name="Mascagni F."/>
            <person name="Usai G."/>
            <person name="Natali L."/>
            <person name="Bassil N."/>
            <person name="Fernandez G.E."/>
            <person name="Lomsadze A."/>
            <person name="Armour M."/>
            <person name="Olukolu B."/>
            <person name="Poorten T."/>
            <person name="Britton C."/>
            <person name="Davik J."/>
            <person name="Ashrafi H."/>
            <person name="Aiden E.L."/>
            <person name="Borodovsky M."/>
            <person name="Worthington M."/>
        </authorList>
    </citation>
    <scope>NUCLEOTIDE SEQUENCE [LARGE SCALE GENOMIC DNA]</scope>
    <source>
        <strain evidence="3">PI 553951</strain>
    </source>
</reference>
<dbReference type="NCBIfam" id="TIGR00756">
    <property type="entry name" value="PPR"/>
    <property type="match status" value="1"/>
</dbReference>
<evidence type="ECO:0000313" key="3">
    <source>
        <dbReference type="EMBL" id="KAK9923221.1"/>
    </source>
</evidence>
<keyword evidence="1" id="KW-0677">Repeat</keyword>
<evidence type="ECO:0008006" key="5">
    <source>
        <dbReference type="Google" id="ProtNLM"/>
    </source>
</evidence>
<accession>A0AAW1WEX0</accession>
<evidence type="ECO:0000256" key="2">
    <source>
        <dbReference type="SAM" id="Phobius"/>
    </source>
</evidence>
<keyword evidence="2" id="KW-1133">Transmembrane helix</keyword>
<protein>
    <recommendedName>
        <fullName evidence="5">Pentatricopeptide repeat-containing protein</fullName>
    </recommendedName>
</protein>
<dbReference type="PANTHER" id="PTHR47926">
    <property type="entry name" value="PENTATRICOPEPTIDE REPEAT-CONTAINING PROTEIN"/>
    <property type="match status" value="1"/>
</dbReference>
<keyword evidence="4" id="KW-1185">Reference proteome</keyword>
<feature type="transmembrane region" description="Helical" evidence="2">
    <location>
        <begin position="21"/>
        <end position="42"/>
    </location>
</feature>
<evidence type="ECO:0000256" key="1">
    <source>
        <dbReference type="ARBA" id="ARBA00022737"/>
    </source>
</evidence>
<comment type="caution">
    <text evidence="3">The sequence shown here is derived from an EMBL/GenBank/DDBJ whole genome shotgun (WGS) entry which is preliminary data.</text>
</comment>
<gene>
    <name evidence="3" type="ORF">M0R45_031650</name>
</gene>
<dbReference type="AlphaFoldDB" id="A0AAW1WEX0"/>
<dbReference type="InterPro" id="IPR011990">
    <property type="entry name" value="TPR-like_helical_dom_sf"/>
</dbReference>
<sequence>MNFLLWLMREMRSAYCMAVKFWSYVFVGSSLLNVYCKMGVVLDARKVFDRMFKGNLVSWATMISGYVMQQLARNALELRVLIFLPLACLV</sequence>
<organism evidence="3 4">
    <name type="scientific">Rubus argutus</name>
    <name type="common">Southern blackberry</name>
    <dbReference type="NCBI Taxonomy" id="59490"/>
    <lineage>
        <taxon>Eukaryota</taxon>
        <taxon>Viridiplantae</taxon>
        <taxon>Streptophyta</taxon>
        <taxon>Embryophyta</taxon>
        <taxon>Tracheophyta</taxon>
        <taxon>Spermatophyta</taxon>
        <taxon>Magnoliopsida</taxon>
        <taxon>eudicotyledons</taxon>
        <taxon>Gunneridae</taxon>
        <taxon>Pentapetalae</taxon>
        <taxon>rosids</taxon>
        <taxon>fabids</taxon>
        <taxon>Rosales</taxon>
        <taxon>Rosaceae</taxon>
        <taxon>Rosoideae</taxon>
        <taxon>Rosoideae incertae sedis</taxon>
        <taxon>Rubus</taxon>
    </lineage>
</organism>
<dbReference type="Gene3D" id="1.25.40.10">
    <property type="entry name" value="Tetratricopeptide repeat domain"/>
    <property type="match status" value="1"/>
</dbReference>
<proteinExistence type="predicted"/>
<keyword evidence="2" id="KW-0812">Transmembrane</keyword>
<evidence type="ECO:0000313" key="4">
    <source>
        <dbReference type="Proteomes" id="UP001457282"/>
    </source>
</evidence>
<dbReference type="GO" id="GO:0003723">
    <property type="term" value="F:RNA binding"/>
    <property type="evidence" value="ECO:0007669"/>
    <property type="project" value="InterPro"/>
</dbReference>
<dbReference type="InterPro" id="IPR002885">
    <property type="entry name" value="PPR_rpt"/>
</dbReference>
<dbReference type="EMBL" id="JBEDUW010000006">
    <property type="protein sequence ID" value="KAK9923221.1"/>
    <property type="molecule type" value="Genomic_DNA"/>
</dbReference>
<dbReference type="InterPro" id="IPR046960">
    <property type="entry name" value="PPR_At4g14850-like_plant"/>
</dbReference>
<dbReference type="GO" id="GO:0009451">
    <property type="term" value="P:RNA modification"/>
    <property type="evidence" value="ECO:0007669"/>
    <property type="project" value="InterPro"/>
</dbReference>
<dbReference type="Pfam" id="PF01535">
    <property type="entry name" value="PPR"/>
    <property type="match status" value="2"/>
</dbReference>
<keyword evidence="2" id="KW-0472">Membrane</keyword>
<name>A0AAW1WEX0_RUBAR</name>